<feature type="signal peptide" evidence="1">
    <location>
        <begin position="1"/>
        <end position="24"/>
    </location>
</feature>
<feature type="chain" id="PRO_5041297100" evidence="1">
    <location>
        <begin position="25"/>
        <end position="210"/>
    </location>
</feature>
<dbReference type="EMBL" id="JAQIFT010000028">
    <property type="protein sequence ID" value="MDA3731151.1"/>
    <property type="molecule type" value="Genomic_DNA"/>
</dbReference>
<dbReference type="Proteomes" id="UP001169242">
    <property type="component" value="Unassembled WGS sequence"/>
</dbReference>
<reference evidence="3" key="1">
    <citation type="journal article" date="2023" name="Int. J. Syst. Evol. Microbiol.">
        <title>&lt;i&gt;Holtiella tumoricola&lt;/i&gt; gen. nov. sp. nov., isolated from a human clinical sample.</title>
        <authorList>
            <person name="Allen-Vercoe E."/>
            <person name="Daigneault M.C."/>
            <person name="Vancuren S.J."/>
            <person name="Cochrane K."/>
            <person name="O'Neal L.L."/>
            <person name="Sankaranarayanan K."/>
            <person name="Lawson P.A."/>
        </authorList>
    </citation>
    <scope>NUCLEOTIDE SEQUENCE</scope>
    <source>
        <strain evidence="3">CC70A</strain>
    </source>
</reference>
<keyword evidence="1" id="KW-0732">Signal</keyword>
<dbReference type="RefSeq" id="WP_053982570.1">
    <property type="nucleotide sequence ID" value="NZ_JAQIFT010000028.1"/>
</dbReference>
<evidence type="ECO:0000313" key="3">
    <source>
        <dbReference type="EMBL" id="MDA3731151.1"/>
    </source>
</evidence>
<accession>A0AA42DL92</accession>
<dbReference type="PANTHER" id="PTHR36933">
    <property type="entry name" value="SLL0788 PROTEIN"/>
    <property type="match status" value="1"/>
</dbReference>
<protein>
    <submittedName>
        <fullName evidence="3">DUF305 domain-containing protein</fullName>
    </submittedName>
</protein>
<proteinExistence type="predicted"/>
<feature type="domain" description="DUF305" evidence="2">
    <location>
        <begin position="62"/>
        <end position="204"/>
    </location>
</feature>
<comment type="caution">
    <text evidence="3">The sequence shown here is derived from an EMBL/GenBank/DDBJ whole genome shotgun (WGS) entry which is preliminary data.</text>
</comment>
<dbReference type="Pfam" id="PF03713">
    <property type="entry name" value="DUF305"/>
    <property type="match status" value="1"/>
</dbReference>
<organism evidence="3 4">
    <name type="scientific">Holtiella tumoricola</name>
    <dbReference type="NCBI Taxonomy" id="3018743"/>
    <lineage>
        <taxon>Bacteria</taxon>
        <taxon>Bacillati</taxon>
        <taxon>Bacillota</taxon>
        <taxon>Clostridia</taxon>
        <taxon>Lachnospirales</taxon>
        <taxon>Cellulosilyticaceae</taxon>
        <taxon>Holtiella</taxon>
    </lineage>
</organism>
<dbReference type="InterPro" id="IPR012347">
    <property type="entry name" value="Ferritin-like"/>
</dbReference>
<evidence type="ECO:0000313" key="4">
    <source>
        <dbReference type="Proteomes" id="UP001169242"/>
    </source>
</evidence>
<evidence type="ECO:0000256" key="1">
    <source>
        <dbReference type="SAM" id="SignalP"/>
    </source>
</evidence>
<dbReference type="InterPro" id="IPR005183">
    <property type="entry name" value="DUF305_CopM-like"/>
</dbReference>
<gene>
    <name evidence="3" type="ORF">PBV87_06570</name>
</gene>
<name>A0AA42DL92_9FIRM</name>
<dbReference type="Gene3D" id="1.20.1260.10">
    <property type="match status" value="1"/>
</dbReference>
<dbReference type="PANTHER" id="PTHR36933:SF1">
    <property type="entry name" value="SLL0788 PROTEIN"/>
    <property type="match status" value="1"/>
</dbReference>
<keyword evidence="4" id="KW-1185">Reference proteome</keyword>
<evidence type="ECO:0000259" key="2">
    <source>
        <dbReference type="Pfam" id="PF03713"/>
    </source>
</evidence>
<dbReference type="AlphaFoldDB" id="A0AA42DL92"/>
<sequence length="210" mass="24525">MKRLIRRSLAVVCLCLTLVSSVQAQERPPEDPVAYRKEQKAILKTLRKDMDKSSDEDDATLDYVEQMLAYYKAGSALAKNVMDHGDNQVIRQAGRSMRKRNATEVKKMEEIRIRLKEQKVEDDLKEAEYLKVFKEALDTMIDDLEKVEDENVDRMFLLQMICYNEGIIKISQNILNYTPNVEVQEIAQKIIERHTKEITYLQKLAREIRA</sequence>